<evidence type="ECO:0000313" key="2">
    <source>
        <dbReference type="EMBL" id="MFC5150660.1"/>
    </source>
</evidence>
<comment type="caution">
    <text evidence="2">The sequence shown here is derived from an EMBL/GenBank/DDBJ whole genome shotgun (WGS) entry which is preliminary data.</text>
</comment>
<dbReference type="InterPro" id="IPR052909">
    <property type="entry name" value="Transposase_6_like"/>
</dbReference>
<keyword evidence="3" id="KW-1185">Reference proteome</keyword>
<reference evidence="3" key="1">
    <citation type="journal article" date="2019" name="Int. J. Syst. Evol. Microbiol.">
        <title>The Global Catalogue of Microorganisms (GCM) 10K type strain sequencing project: providing services to taxonomists for standard genome sequencing and annotation.</title>
        <authorList>
            <consortium name="The Broad Institute Genomics Platform"/>
            <consortium name="The Broad Institute Genome Sequencing Center for Infectious Disease"/>
            <person name="Wu L."/>
            <person name="Ma J."/>
        </authorList>
    </citation>
    <scope>NUCLEOTIDE SEQUENCE [LARGE SCALE GENOMIC DNA]</scope>
    <source>
        <strain evidence="3">PCU 266</strain>
    </source>
</reference>
<dbReference type="PANTHER" id="PTHR46637">
    <property type="entry name" value="TIS1421-TRANSPOSASE PROTEIN A"/>
    <property type="match status" value="1"/>
</dbReference>
<feature type="domain" description="Insertion element IS402-like" evidence="1">
    <location>
        <begin position="67"/>
        <end position="136"/>
    </location>
</feature>
<dbReference type="EMBL" id="JBHSKP010000001">
    <property type="protein sequence ID" value="MFC5150660.1"/>
    <property type="molecule type" value="Genomic_DNA"/>
</dbReference>
<name>A0ABW0ADI6_9ACTN</name>
<sequence>MELGAGGEVFGDGGVGEGAGLGLGGGGGGHEGEVGGCHGGQGRGRWDVYRKWILSGRRSRFVARGDLADAQWALLGTLLPKGEKSGLPPMRARRQLIDGMRFRVRTGVPWRDLPVEYGAWGRAGDLFRRWWRQGHTDVSRPLRMAFSAR</sequence>
<organism evidence="2 3">
    <name type="scientific">Streptomyces amakusaensis</name>
    <dbReference type="NCBI Taxonomy" id="67271"/>
    <lineage>
        <taxon>Bacteria</taxon>
        <taxon>Bacillati</taxon>
        <taxon>Actinomycetota</taxon>
        <taxon>Actinomycetes</taxon>
        <taxon>Kitasatosporales</taxon>
        <taxon>Streptomycetaceae</taxon>
        <taxon>Streptomyces</taxon>
    </lineage>
</organism>
<gene>
    <name evidence="2" type="ORF">ACFPRH_02790</name>
</gene>
<dbReference type="Proteomes" id="UP001596160">
    <property type="component" value="Unassembled WGS sequence"/>
</dbReference>
<evidence type="ECO:0000259" key="1">
    <source>
        <dbReference type="Pfam" id="PF13340"/>
    </source>
</evidence>
<proteinExistence type="predicted"/>
<dbReference type="InterPro" id="IPR025161">
    <property type="entry name" value="IS402-like_dom"/>
</dbReference>
<dbReference type="RefSeq" id="WP_344476954.1">
    <property type="nucleotide sequence ID" value="NZ_BAAASB010000007.1"/>
</dbReference>
<dbReference type="PANTHER" id="PTHR46637:SF1">
    <property type="entry name" value="BLL5188 PROTEIN"/>
    <property type="match status" value="1"/>
</dbReference>
<evidence type="ECO:0000313" key="3">
    <source>
        <dbReference type="Proteomes" id="UP001596160"/>
    </source>
</evidence>
<protein>
    <submittedName>
        <fullName evidence="2">Transposase</fullName>
    </submittedName>
</protein>
<accession>A0ABW0ADI6</accession>
<dbReference type="Pfam" id="PF13340">
    <property type="entry name" value="DUF4096"/>
    <property type="match status" value="1"/>
</dbReference>